<dbReference type="GO" id="GO:0004170">
    <property type="term" value="F:dUTP diphosphatase activity"/>
    <property type="evidence" value="ECO:0007669"/>
    <property type="project" value="UniProtKB-UniRule"/>
</dbReference>
<evidence type="ECO:0000256" key="6">
    <source>
        <dbReference type="ARBA" id="ARBA00047686"/>
    </source>
</evidence>
<dbReference type="Proteomes" id="UP000006178">
    <property type="component" value="Chromosome"/>
</dbReference>
<keyword evidence="3 7" id="KW-0378">Hydrolase</keyword>
<dbReference type="Pfam" id="PF00692">
    <property type="entry name" value="dUTPase"/>
    <property type="match status" value="1"/>
</dbReference>
<dbReference type="FunFam" id="2.70.40.10:FF:000002">
    <property type="entry name" value="dUTP diphosphatase"/>
    <property type="match status" value="1"/>
</dbReference>
<dbReference type="RefSeq" id="WP_014758698.1">
    <property type="nucleotide sequence ID" value="NC_017992.1"/>
</dbReference>
<organism evidence="9 10">
    <name type="scientific">Thermoanaerobacterium saccharolyticum (strain DSM 8691 / JW/SL-YS485)</name>
    <dbReference type="NCBI Taxonomy" id="1094508"/>
    <lineage>
        <taxon>Bacteria</taxon>
        <taxon>Bacillati</taxon>
        <taxon>Bacillota</taxon>
        <taxon>Clostridia</taxon>
        <taxon>Thermoanaerobacterales</taxon>
        <taxon>Thermoanaerobacteraceae</taxon>
        <taxon>Thermoanaerobacterium</taxon>
    </lineage>
</organism>
<dbReference type="InterPro" id="IPR033704">
    <property type="entry name" value="dUTPase_trimeric"/>
</dbReference>
<name>I3VWE6_THESW</name>
<comment type="function">
    <text evidence="7">This enzyme is involved in nucleotide metabolism: it produces dUMP, the immediate precursor of thymidine nucleotides and it decreases the intracellular concentration of dUTP so that uracil cannot be incorporated into DNA.</text>
</comment>
<dbReference type="GO" id="GO:0000287">
    <property type="term" value="F:magnesium ion binding"/>
    <property type="evidence" value="ECO:0007669"/>
    <property type="project" value="UniProtKB-UniRule"/>
</dbReference>
<evidence type="ECO:0000256" key="3">
    <source>
        <dbReference type="ARBA" id="ARBA00022801"/>
    </source>
</evidence>
<keyword evidence="4 7" id="KW-0460">Magnesium</keyword>
<evidence type="ECO:0000256" key="2">
    <source>
        <dbReference type="ARBA" id="ARBA00022723"/>
    </source>
</evidence>
<dbReference type="GO" id="GO:0046081">
    <property type="term" value="P:dUTP catabolic process"/>
    <property type="evidence" value="ECO:0007669"/>
    <property type="project" value="InterPro"/>
</dbReference>
<dbReference type="AlphaFoldDB" id="I3VWE6"/>
<dbReference type="HAMAP" id="MF_00116">
    <property type="entry name" value="dUTPase_bact"/>
    <property type="match status" value="1"/>
</dbReference>
<dbReference type="UniPathway" id="UPA00610">
    <property type="reaction ID" value="UER00666"/>
</dbReference>
<evidence type="ECO:0000313" key="9">
    <source>
        <dbReference type="EMBL" id="AFK86841.1"/>
    </source>
</evidence>
<evidence type="ECO:0000256" key="4">
    <source>
        <dbReference type="ARBA" id="ARBA00022842"/>
    </source>
</evidence>
<feature type="binding site" evidence="7">
    <location>
        <position position="83"/>
    </location>
    <ligand>
        <name>substrate</name>
    </ligand>
</feature>
<dbReference type="PANTHER" id="PTHR11241:SF0">
    <property type="entry name" value="DEOXYURIDINE 5'-TRIPHOSPHATE NUCLEOTIDOHYDROLASE"/>
    <property type="match status" value="1"/>
</dbReference>
<dbReference type="InterPro" id="IPR029054">
    <property type="entry name" value="dUTPase-like"/>
</dbReference>
<dbReference type="EC" id="3.6.1.23" evidence="7"/>
<evidence type="ECO:0000256" key="1">
    <source>
        <dbReference type="ARBA" id="ARBA00006581"/>
    </source>
</evidence>
<dbReference type="SUPFAM" id="SSF51283">
    <property type="entry name" value="dUTPase-like"/>
    <property type="match status" value="1"/>
</dbReference>
<feature type="binding site" evidence="7">
    <location>
        <begin position="87"/>
        <end position="89"/>
    </location>
    <ligand>
        <name>substrate</name>
    </ligand>
</feature>
<dbReference type="EMBL" id="CP003184">
    <property type="protein sequence ID" value="AFK86841.1"/>
    <property type="molecule type" value="Genomic_DNA"/>
</dbReference>
<dbReference type="NCBIfam" id="NF001862">
    <property type="entry name" value="PRK00601.1"/>
    <property type="match status" value="1"/>
</dbReference>
<feature type="domain" description="dUTPase-like" evidence="8">
    <location>
        <begin position="18"/>
        <end position="149"/>
    </location>
</feature>
<dbReference type="eggNOG" id="COG0756">
    <property type="taxonomic scope" value="Bacteria"/>
</dbReference>
<sequence length="150" mass="16521">MNDKLILKIKKTDDAKDLPLPKYMSKGAAGIDLYAKVNEDVVIKPGEIKLIGTGIMIQLPEGYEAQIRPRSGLALNNGITMLNSPGTIDSDYRGEIKLILINFGESDFIVKRGLRIAQMIINKVEIPEIIEVDELDETVRGENGFGHTGL</sequence>
<comment type="cofactor">
    <cofactor evidence="7">
        <name>Mg(2+)</name>
        <dbReference type="ChEBI" id="CHEBI:18420"/>
    </cofactor>
</comment>
<comment type="pathway">
    <text evidence="7">Pyrimidine metabolism; dUMP biosynthesis; dUMP from dCTP (dUTP route): step 2/2.</text>
</comment>
<comment type="similarity">
    <text evidence="1 7">Belongs to the dUTPase family.</text>
</comment>
<proteinExistence type="inferred from homology"/>
<gene>
    <name evidence="7" type="primary">dut</name>
    <name evidence="9" type="ordered locus">Tsac_1837</name>
</gene>
<evidence type="ECO:0000313" key="10">
    <source>
        <dbReference type="Proteomes" id="UP000006178"/>
    </source>
</evidence>
<dbReference type="CDD" id="cd07557">
    <property type="entry name" value="trimeric_dUTPase"/>
    <property type="match status" value="1"/>
</dbReference>
<keyword evidence="2 7" id="KW-0479">Metal-binding</keyword>
<comment type="catalytic activity">
    <reaction evidence="6 7">
        <text>dUTP + H2O = dUMP + diphosphate + H(+)</text>
        <dbReference type="Rhea" id="RHEA:10248"/>
        <dbReference type="ChEBI" id="CHEBI:15377"/>
        <dbReference type="ChEBI" id="CHEBI:15378"/>
        <dbReference type="ChEBI" id="CHEBI:33019"/>
        <dbReference type="ChEBI" id="CHEBI:61555"/>
        <dbReference type="ChEBI" id="CHEBI:246422"/>
        <dbReference type="EC" id="3.6.1.23"/>
    </reaction>
</comment>
<evidence type="ECO:0000256" key="5">
    <source>
        <dbReference type="ARBA" id="ARBA00023080"/>
    </source>
</evidence>
<feature type="binding site" evidence="7">
    <location>
        <begin position="70"/>
        <end position="72"/>
    </location>
    <ligand>
        <name>substrate</name>
    </ligand>
</feature>
<dbReference type="Gene3D" id="2.70.40.10">
    <property type="match status" value="1"/>
</dbReference>
<protein>
    <recommendedName>
        <fullName evidence="7">Deoxyuridine 5'-triphosphate nucleotidohydrolase</fullName>
        <shortName evidence="7">dUTPase</shortName>
        <ecNumber evidence="7">3.6.1.23</ecNumber>
    </recommendedName>
    <alternativeName>
        <fullName evidence="7">dUTP pyrophosphatase</fullName>
    </alternativeName>
</protein>
<dbReference type="KEGG" id="tsh:Tsac_1837"/>
<accession>I3VWE6</accession>
<dbReference type="InterPro" id="IPR036157">
    <property type="entry name" value="dUTPase-like_sf"/>
</dbReference>
<dbReference type="NCBIfam" id="TIGR00576">
    <property type="entry name" value="dut"/>
    <property type="match status" value="1"/>
</dbReference>
<dbReference type="STRING" id="1094508.Tsac_1837"/>
<dbReference type="InterPro" id="IPR008181">
    <property type="entry name" value="dUTPase"/>
</dbReference>
<evidence type="ECO:0000259" key="8">
    <source>
        <dbReference type="Pfam" id="PF00692"/>
    </source>
</evidence>
<evidence type="ECO:0000256" key="7">
    <source>
        <dbReference type="HAMAP-Rule" id="MF_00116"/>
    </source>
</evidence>
<dbReference type="PATRIC" id="fig|1094508.3.peg.1862"/>
<keyword evidence="5 7" id="KW-0546">Nucleotide metabolism</keyword>
<dbReference type="PANTHER" id="PTHR11241">
    <property type="entry name" value="DEOXYURIDINE 5'-TRIPHOSPHATE NUCLEOTIDOHYDROLASE"/>
    <property type="match status" value="1"/>
</dbReference>
<comment type="caution">
    <text evidence="7">Lacks conserved residue(s) required for the propagation of feature annotation.</text>
</comment>
<keyword evidence="10" id="KW-1185">Reference proteome</keyword>
<dbReference type="GO" id="GO:0006226">
    <property type="term" value="P:dUMP biosynthetic process"/>
    <property type="evidence" value="ECO:0007669"/>
    <property type="project" value="UniProtKB-UniRule"/>
</dbReference>
<reference evidence="9 10" key="1">
    <citation type="journal article" date="2014" name="Appl. Environ. Microbiol.">
        <title>Profile of Secreted Hydrolases, Associated Proteins, and SlpA in Thermoanaerobacterium saccharolyticum during the Degradation of Hemicellulose.</title>
        <authorList>
            <person name="Currie D.H."/>
            <person name="Guss A.M."/>
            <person name="Herring C.D."/>
            <person name="Giannone R.J."/>
            <person name="Johnson C.M."/>
            <person name="Lankford P.K."/>
            <person name="Brown S.D."/>
            <person name="Hettich R.L."/>
            <person name="Lynd L.R."/>
        </authorList>
    </citation>
    <scope>NUCLEOTIDE SEQUENCE [LARGE SCALE GENOMIC DNA]</scope>
    <source>
        <strain evidence="10">DSM 8691 / JW/SL-YS485</strain>
    </source>
</reference>